<evidence type="ECO:0000313" key="3">
    <source>
        <dbReference type="Proteomes" id="UP000762676"/>
    </source>
</evidence>
<feature type="compositionally biased region" description="Basic and acidic residues" evidence="1">
    <location>
        <begin position="82"/>
        <end position="94"/>
    </location>
</feature>
<dbReference type="EMBL" id="BMAT01004900">
    <property type="protein sequence ID" value="GFR82592.1"/>
    <property type="molecule type" value="Genomic_DNA"/>
</dbReference>
<dbReference type="AlphaFoldDB" id="A0AAV4GAY1"/>
<keyword evidence="3" id="KW-1185">Reference proteome</keyword>
<accession>A0AAV4GAY1</accession>
<evidence type="ECO:0000313" key="2">
    <source>
        <dbReference type="EMBL" id="GFR82592.1"/>
    </source>
</evidence>
<protein>
    <submittedName>
        <fullName evidence="2">Uncharacterized protein</fullName>
    </submittedName>
</protein>
<sequence length="94" mass="10907">MHTLRANYQALIWKQADKIQPKISNPEFHCWKINDDGVLSIEWCKDLVPQQLADILSGTEDNKEQESNDEDLIPSDSENISDESREKYEEQDGE</sequence>
<dbReference type="Proteomes" id="UP000762676">
    <property type="component" value="Unassembled WGS sequence"/>
</dbReference>
<organism evidence="2 3">
    <name type="scientific">Elysia marginata</name>
    <dbReference type="NCBI Taxonomy" id="1093978"/>
    <lineage>
        <taxon>Eukaryota</taxon>
        <taxon>Metazoa</taxon>
        <taxon>Spiralia</taxon>
        <taxon>Lophotrochozoa</taxon>
        <taxon>Mollusca</taxon>
        <taxon>Gastropoda</taxon>
        <taxon>Heterobranchia</taxon>
        <taxon>Euthyneura</taxon>
        <taxon>Panpulmonata</taxon>
        <taxon>Sacoglossa</taxon>
        <taxon>Placobranchoidea</taxon>
        <taxon>Plakobranchidae</taxon>
        <taxon>Elysia</taxon>
    </lineage>
</organism>
<name>A0AAV4GAY1_9GAST</name>
<gene>
    <name evidence="2" type="ORF">ElyMa_002366700</name>
</gene>
<reference evidence="2 3" key="1">
    <citation type="journal article" date="2021" name="Elife">
        <title>Chloroplast acquisition without the gene transfer in kleptoplastic sea slugs, Plakobranchus ocellatus.</title>
        <authorList>
            <person name="Maeda T."/>
            <person name="Takahashi S."/>
            <person name="Yoshida T."/>
            <person name="Shimamura S."/>
            <person name="Takaki Y."/>
            <person name="Nagai Y."/>
            <person name="Toyoda A."/>
            <person name="Suzuki Y."/>
            <person name="Arimoto A."/>
            <person name="Ishii H."/>
            <person name="Satoh N."/>
            <person name="Nishiyama T."/>
            <person name="Hasebe M."/>
            <person name="Maruyama T."/>
            <person name="Minagawa J."/>
            <person name="Obokata J."/>
            <person name="Shigenobu S."/>
        </authorList>
    </citation>
    <scope>NUCLEOTIDE SEQUENCE [LARGE SCALE GENOMIC DNA]</scope>
</reference>
<evidence type="ECO:0000256" key="1">
    <source>
        <dbReference type="SAM" id="MobiDB-lite"/>
    </source>
</evidence>
<feature type="region of interest" description="Disordered" evidence="1">
    <location>
        <begin position="57"/>
        <end position="94"/>
    </location>
</feature>
<proteinExistence type="predicted"/>
<comment type="caution">
    <text evidence="2">The sequence shown here is derived from an EMBL/GenBank/DDBJ whole genome shotgun (WGS) entry which is preliminary data.</text>
</comment>